<dbReference type="Pfam" id="PF01039">
    <property type="entry name" value="Carboxyl_trans"/>
    <property type="match status" value="1"/>
</dbReference>
<dbReference type="PANTHER" id="PTHR42995:SF5">
    <property type="entry name" value="ACETYL-COENZYME A CARBOXYLASE CARBOXYL TRANSFERASE SUBUNIT BETA, CHLOROPLASTIC"/>
    <property type="match status" value="1"/>
</dbReference>
<evidence type="ECO:0000313" key="9">
    <source>
        <dbReference type="EMBL" id="SIS51702.1"/>
    </source>
</evidence>
<dbReference type="GO" id="GO:2001295">
    <property type="term" value="P:malonyl-CoA biosynthetic process"/>
    <property type="evidence" value="ECO:0007669"/>
    <property type="project" value="UniProtKB-UniRule"/>
</dbReference>
<organism evidence="9 10">
    <name type="scientific">Salimicrobium flavidum</name>
    <dbReference type="NCBI Taxonomy" id="570947"/>
    <lineage>
        <taxon>Bacteria</taxon>
        <taxon>Bacillati</taxon>
        <taxon>Bacillota</taxon>
        <taxon>Bacilli</taxon>
        <taxon>Bacillales</taxon>
        <taxon>Bacillaceae</taxon>
        <taxon>Salimicrobium</taxon>
    </lineage>
</organism>
<evidence type="ECO:0000256" key="7">
    <source>
        <dbReference type="SAM" id="MobiDB-lite"/>
    </source>
</evidence>
<dbReference type="HAMAP" id="MF_01395">
    <property type="entry name" value="AcetylCoA_CT_beta"/>
    <property type="match status" value="1"/>
</dbReference>
<evidence type="ECO:0000256" key="1">
    <source>
        <dbReference type="ARBA" id="ARBA00022516"/>
    </source>
</evidence>
<dbReference type="RefSeq" id="WP_076559464.1">
    <property type="nucleotide sequence ID" value="NZ_FTOC01000007.1"/>
</dbReference>
<keyword evidence="10" id="KW-1185">Reference proteome</keyword>
<dbReference type="InterPro" id="IPR000438">
    <property type="entry name" value="Acetyl_CoA_COase_Trfase_b_su"/>
</dbReference>
<keyword evidence="4 6" id="KW-0863">Zinc-finger</keyword>
<dbReference type="UniPathway" id="UPA00655">
    <property type="reaction ID" value="UER00711"/>
</dbReference>
<evidence type="ECO:0000256" key="5">
    <source>
        <dbReference type="ARBA" id="ARBA00023098"/>
    </source>
</evidence>
<dbReference type="EMBL" id="FTOC01000007">
    <property type="protein sequence ID" value="SIS51702.1"/>
    <property type="molecule type" value="Genomic_DNA"/>
</dbReference>
<feature type="binding site" evidence="6">
    <location>
        <position position="32"/>
    </location>
    <ligand>
        <name>Zn(2+)</name>
        <dbReference type="ChEBI" id="CHEBI:29105"/>
    </ligand>
</feature>
<feature type="binding site" evidence="6">
    <location>
        <position position="35"/>
    </location>
    <ligand>
        <name>Zn(2+)</name>
        <dbReference type="ChEBI" id="CHEBI:29105"/>
    </ligand>
</feature>
<keyword evidence="3 6" id="KW-0479">Metal-binding</keyword>
<feature type="zinc finger region" description="C4-type" evidence="6">
    <location>
        <begin position="32"/>
        <end position="54"/>
    </location>
</feature>
<comment type="similarity">
    <text evidence="6">Belongs to the AccD/PCCB family.</text>
</comment>
<feature type="region of interest" description="Disordered" evidence="7">
    <location>
        <begin position="1"/>
        <end position="22"/>
    </location>
</feature>
<dbReference type="PANTHER" id="PTHR42995">
    <property type="entry name" value="ACETYL-COENZYME A CARBOXYLASE CARBOXYL TRANSFERASE SUBUNIT BETA, CHLOROPLASTIC"/>
    <property type="match status" value="1"/>
</dbReference>
<dbReference type="GO" id="GO:0008270">
    <property type="term" value="F:zinc ion binding"/>
    <property type="evidence" value="ECO:0007669"/>
    <property type="project" value="UniProtKB-UniRule"/>
</dbReference>
<keyword evidence="2 6" id="KW-0808">Transferase</keyword>
<dbReference type="SUPFAM" id="SSF52096">
    <property type="entry name" value="ClpP/crotonase"/>
    <property type="match status" value="1"/>
</dbReference>
<name>A0A1N7JQR5_9BACI</name>
<dbReference type="STRING" id="570947.SAMN05421687_10795"/>
<comment type="catalytic activity">
    <reaction evidence="6">
        <text>N(6)-carboxybiotinyl-L-lysyl-[protein] + acetyl-CoA = N(6)-biotinyl-L-lysyl-[protein] + malonyl-CoA</text>
        <dbReference type="Rhea" id="RHEA:54728"/>
        <dbReference type="Rhea" id="RHEA-COMP:10505"/>
        <dbReference type="Rhea" id="RHEA-COMP:10506"/>
        <dbReference type="ChEBI" id="CHEBI:57288"/>
        <dbReference type="ChEBI" id="CHEBI:57384"/>
        <dbReference type="ChEBI" id="CHEBI:83144"/>
        <dbReference type="ChEBI" id="CHEBI:83145"/>
        <dbReference type="EC" id="2.1.3.15"/>
    </reaction>
</comment>
<dbReference type="GO" id="GO:0006633">
    <property type="term" value="P:fatty acid biosynthetic process"/>
    <property type="evidence" value="ECO:0007669"/>
    <property type="project" value="UniProtKB-KW"/>
</dbReference>
<keyword evidence="6" id="KW-0862">Zinc</keyword>
<accession>A0A1N7JQR5</accession>
<gene>
    <name evidence="6" type="primary">accD</name>
    <name evidence="9" type="ORF">SAMN05421687_10795</name>
</gene>
<comment type="pathway">
    <text evidence="6">Lipid metabolism; malonyl-CoA biosynthesis; malonyl-CoA from acetyl-CoA: step 1/1.</text>
</comment>
<evidence type="ECO:0000256" key="3">
    <source>
        <dbReference type="ARBA" id="ARBA00022723"/>
    </source>
</evidence>
<evidence type="ECO:0000256" key="2">
    <source>
        <dbReference type="ARBA" id="ARBA00022679"/>
    </source>
</evidence>
<comment type="function">
    <text evidence="6">Component of the acetyl coenzyme A carboxylase (ACC) complex. Biotin carboxylase (BC) catalyzes the carboxylation of biotin on its carrier protein (BCCP) and then the CO(2) group is transferred by the transcarboxylase to acetyl-CoA to form malonyl-CoA.</text>
</comment>
<feature type="binding site" evidence="6">
    <location>
        <position position="51"/>
    </location>
    <ligand>
        <name>Zn(2+)</name>
        <dbReference type="ChEBI" id="CHEBI:29105"/>
    </ligand>
</feature>
<dbReference type="EC" id="2.1.3.15" evidence="6"/>
<dbReference type="Proteomes" id="UP000187608">
    <property type="component" value="Unassembled WGS sequence"/>
</dbReference>
<dbReference type="GO" id="GO:0005524">
    <property type="term" value="F:ATP binding"/>
    <property type="evidence" value="ECO:0007669"/>
    <property type="project" value="UniProtKB-KW"/>
</dbReference>
<evidence type="ECO:0000259" key="8">
    <source>
        <dbReference type="PROSITE" id="PS50980"/>
    </source>
</evidence>
<dbReference type="InterPro" id="IPR011762">
    <property type="entry name" value="COA_CT_N"/>
</dbReference>
<comment type="subunit">
    <text evidence="6">Acetyl-CoA carboxylase is a heterohexamer composed of biotin carboxyl carrier protein (AccB), biotin carboxylase (AccC) and two subunits each of ACCase subunit alpha (AccA) and ACCase subunit beta (AccD).</text>
</comment>
<dbReference type="Gene3D" id="3.90.226.10">
    <property type="entry name" value="2-enoyl-CoA Hydratase, Chain A, domain 1"/>
    <property type="match status" value="1"/>
</dbReference>
<dbReference type="InterPro" id="IPR034733">
    <property type="entry name" value="AcCoA_carboxyl_beta"/>
</dbReference>
<sequence>MFKDMFGKKKRYKPVPNNESKKEVPEGLMQKCEGCQKIFYRKEMNRNLCVCPNCDYHMNLTAYERIEQLSDGETFEEWDENLETTNVLGFPDYEEKLEKDKAKTDLKEAIVTGKVEIEGLPVAVAVMDSRFRMGSMGAVVGEKIARAVEKAREQSLPFIIFTASGGARMQEGVVSLMQMGKTAIALERHNRSGLLFISVMTHPTTGGVSASFASLGDYNFAEPRALIGFAGRRIIEQTISEKLPKDFQTAEFLFDHGQLDQVLHRHEMKRVLGNILDIHSTGGESDEARS</sequence>
<keyword evidence="6" id="KW-0275">Fatty acid biosynthesis</keyword>
<feature type="binding site" evidence="6">
    <location>
        <position position="54"/>
    </location>
    <ligand>
        <name>Zn(2+)</name>
        <dbReference type="ChEBI" id="CHEBI:29105"/>
    </ligand>
</feature>
<dbReference type="NCBIfam" id="TIGR00515">
    <property type="entry name" value="accD"/>
    <property type="match status" value="1"/>
</dbReference>
<keyword evidence="5 6" id="KW-0443">Lipid metabolism</keyword>
<comment type="cofactor">
    <cofactor evidence="6">
        <name>Zn(2+)</name>
        <dbReference type="ChEBI" id="CHEBI:29105"/>
    </cofactor>
    <text evidence="6">Binds 1 zinc ion per subunit.</text>
</comment>
<keyword evidence="6" id="KW-0963">Cytoplasm</keyword>
<dbReference type="InterPro" id="IPR029045">
    <property type="entry name" value="ClpP/crotonase-like_dom_sf"/>
</dbReference>
<dbReference type="PROSITE" id="PS50980">
    <property type="entry name" value="COA_CT_NTER"/>
    <property type="match status" value="1"/>
</dbReference>
<proteinExistence type="inferred from homology"/>
<dbReference type="PRINTS" id="PR01070">
    <property type="entry name" value="ACCCTRFRASEB"/>
</dbReference>
<evidence type="ECO:0000313" key="10">
    <source>
        <dbReference type="Proteomes" id="UP000187608"/>
    </source>
</evidence>
<keyword evidence="6" id="KW-0276">Fatty acid metabolism</keyword>
<keyword evidence="6" id="KW-0547">Nucleotide-binding</keyword>
<evidence type="ECO:0000256" key="6">
    <source>
        <dbReference type="HAMAP-Rule" id="MF_01395"/>
    </source>
</evidence>
<dbReference type="GO" id="GO:0016743">
    <property type="term" value="F:carboxyl- or carbamoyltransferase activity"/>
    <property type="evidence" value="ECO:0007669"/>
    <property type="project" value="UniProtKB-UniRule"/>
</dbReference>
<protein>
    <recommendedName>
        <fullName evidence="6">Acetyl-coenzyme A carboxylase carboxyl transferase subunit beta</fullName>
        <shortName evidence="6">ACCase subunit beta</shortName>
        <shortName evidence="6">Acetyl-CoA carboxylase carboxyltransferase subunit beta</shortName>
        <ecNumber evidence="6">2.1.3.15</ecNumber>
    </recommendedName>
</protein>
<dbReference type="AlphaFoldDB" id="A0A1N7JQR5"/>
<comment type="subcellular location">
    <subcellularLocation>
        <location evidence="6">Cytoplasm</location>
    </subcellularLocation>
</comment>
<keyword evidence="1 6" id="KW-0444">Lipid biosynthesis</keyword>
<dbReference type="OrthoDB" id="9772975at2"/>
<evidence type="ECO:0000256" key="4">
    <source>
        <dbReference type="ARBA" id="ARBA00022771"/>
    </source>
</evidence>
<feature type="domain" description="CoA carboxyltransferase N-terminal" evidence="8">
    <location>
        <begin position="28"/>
        <end position="290"/>
    </location>
</feature>
<keyword evidence="6" id="KW-0067">ATP-binding</keyword>
<dbReference type="GO" id="GO:0003989">
    <property type="term" value="F:acetyl-CoA carboxylase activity"/>
    <property type="evidence" value="ECO:0007669"/>
    <property type="project" value="InterPro"/>
</dbReference>
<reference evidence="10" key="1">
    <citation type="submission" date="2017-01" db="EMBL/GenBank/DDBJ databases">
        <authorList>
            <person name="Varghese N."/>
            <person name="Submissions S."/>
        </authorList>
    </citation>
    <scope>NUCLEOTIDE SEQUENCE [LARGE SCALE GENOMIC DNA]</scope>
    <source>
        <strain evidence="10">DSM 23127</strain>
    </source>
</reference>
<dbReference type="GO" id="GO:0009317">
    <property type="term" value="C:acetyl-CoA carboxylase complex"/>
    <property type="evidence" value="ECO:0007669"/>
    <property type="project" value="InterPro"/>
</dbReference>